<keyword evidence="3" id="KW-1185">Reference proteome</keyword>
<keyword evidence="1" id="KW-0472">Membrane</keyword>
<dbReference type="EMBL" id="JAHZSS010000016">
    <property type="protein sequence ID" value="MBW8191920.1"/>
    <property type="molecule type" value="Genomic_DNA"/>
</dbReference>
<proteinExistence type="predicted"/>
<evidence type="ECO:0000313" key="3">
    <source>
        <dbReference type="Proteomes" id="UP001166251"/>
    </source>
</evidence>
<accession>A0ABS7EHX2</accession>
<name>A0ABS7EHX2_9GAMM</name>
<feature type="transmembrane region" description="Helical" evidence="1">
    <location>
        <begin position="17"/>
        <end position="36"/>
    </location>
</feature>
<gene>
    <name evidence="2" type="ORF">K0504_12810</name>
</gene>
<keyword evidence="1" id="KW-1133">Transmembrane helix</keyword>
<evidence type="ECO:0000256" key="1">
    <source>
        <dbReference type="SAM" id="Phobius"/>
    </source>
</evidence>
<dbReference type="Proteomes" id="UP001166251">
    <property type="component" value="Unassembled WGS sequence"/>
</dbReference>
<dbReference type="InterPro" id="IPR024409">
    <property type="entry name" value="DUF3833"/>
</dbReference>
<reference evidence="2" key="1">
    <citation type="submission" date="2021-07" db="EMBL/GenBank/DDBJ databases">
        <title>Neiella marina sp. nov., isolated from the intestinal content of sea cucumber Apostichopus japonicus.</title>
        <authorList>
            <person name="Bai X."/>
        </authorList>
    </citation>
    <scope>NUCLEOTIDE SEQUENCE</scope>
    <source>
        <strain evidence="2">126</strain>
    </source>
</reference>
<evidence type="ECO:0000313" key="2">
    <source>
        <dbReference type="EMBL" id="MBW8191920.1"/>
    </source>
</evidence>
<organism evidence="2 3">
    <name type="scientific">Neiella holothuriorum</name>
    <dbReference type="NCBI Taxonomy" id="2870530"/>
    <lineage>
        <taxon>Bacteria</taxon>
        <taxon>Pseudomonadati</taxon>
        <taxon>Pseudomonadota</taxon>
        <taxon>Gammaproteobacteria</taxon>
        <taxon>Alteromonadales</taxon>
        <taxon>Echinimonadaceae</taxon>
        <taxon>Neiella</taxon>
    </lineage>
</organism>
<comment type="caution">
    <text evidence="2">The sequence shown here is derived from an EMBL/GenBank/DDBJ whole genome shotgun (WGS) entry which is preliminary data.</text>
</comment>
<sequence length="194" mass="21860">MEHCKRAVKLMHDYTSIFINSIRTIVSVIALSFLIAGCSQSLSDYKQTTPAFDLKQYFDGDIKAWGLVTDRNGLVKRRFTATINASWQGDQGVLDESFEFDDGERQHRLWRLTKIGDQYTGSAGDVVGEAAGSVVGFAMNWQYQLMIEVDGEPWTVGVNDWLYQLDDDVVINIGKLTKFGIEVGQITLFMQKQS</sequence>
<protein>
    <submittedName>
        <fullName evidence="2">DUF3833 domain-containing protein</fullName>
    </submittedName>
</protein>
<dbReference type="Pfam" id="PF12915">
    <property type="entry name" value="DUF3833"/>
    <property type="match status" value="1"/>
</dbReference>
<keyword evidence="1" id="KW-0812">Transmembrane</keyword>
<dbReference type="RefSeq" id="WP_220104594.1">
    <property type="nucleotide sequence ID" value="NZ_JAHZSS010000016.1"/>
</dbReference>